<keyword evidence="2" id="KW-1185">Reference proteome</keyword>
<comment type="caution">
    <text evidence="1">The sequence shown here is derived from an EMBL/GenBank/DDBJ whole genome shotgun (WGS) entry which is preliminary data.</text>
</comment>
<organism evidence="1 2">
    <name type="scientific">Aphanizomenon flos-aquae FACHB-1040</name>
    <dbReference type="NCBI Taxonomy" id="2692887"/>
    <lineage>
        <taxon>Bacteria</taxon>
        <taxon>Bacillati</taxon>
        <taxon>Cyanobacteriota</taxon>
        <taxon>Cyanophyceae</taxon>
        <taxon>Nostocales</taxon>
        <taxon>Aphanizomenonaceae</taxon>
        <taxon>Aphanizomenon</taxon>
    </lineage>
</organism>
<dbReference type="Proteomes" id="UP000606721">
    <property type="component" value="Unassembled WGS sequence"/>
</dbReference>
<name>A0ABR8BXU7_APHFL</name>
<accession>A0ABR8BXU7</accession>
<proteinExistence type="predicted"/>
<evidence type="ECO:0000313" key="2">
    <source>
        <dbReference type="Proteomes" id="UP000606721"/>
    </source>
</evidence>
<sequence length="318" mass="38510">MSFNEQELKEHCLKIIQDSRIKNKIVILCEGLIPPKVEGRRSPQLYKQMEQMPDANFYNACVPTWWKQYRPIFFNCGDRNDVLNTFFGLLDLHNSDNSQSFLIPDKLFAIVDLDIQLAEIKEDYNFNNTDDIFYSIYDKTKINENNLKYHRIWITGLIHKEAYFLKPDIQEVFDNQYIISPLYKETPVYLENIYLDMVNDMTNDADLQIHWERVIKRISYLSNFDDMEIDKFQYSWKEEYENNQDLYYKNKLINAVLMLVKSKEYWRQILLDDNWTHSPYKFREQLSLEIGKFYSKQDCIIENHIPFFFKTLYKLIEE</sequence>
<evidence type="ECO:0000313" key="1">
    <source>
        <dbReference type="EMBL" id="MBD2279466.1"/>
    </source>
</evidence>
<protein>
    <submittedName>
        <fullName evidence="1">Uncharacterized protein</fullName>
    </submittedName>
</protein>
<reference evidence="1 2" key="1">
    <citation type="journal article" date="2020" name="ISME J.">
        <title>Comparative genomics reveals insights into cyanobacterial evolution and habitat adaptation.</title>
        <authorList>
            <person name="Chen M.Y."/>
            <person name="Teng W.K."/>
            <person name="Zhao L."/>
            <person name="Hu C.X."/>
            <person name="Zhou Y.K."/>
            <person name="Han B.P."/>
            <person name="Song L.R."/>
            <person name="Shu W.S."/>
        </authorList>
    </citation>
    <scope>NUCLEOTIDE SEQUENCE [LARGE SCALE GENOMIC DNA]</scope>
    <source>
        <strain evidence="1 2">FACHB-1040</strain>
    </source>
</reference>
<dbReference type="EMBL" id="JACJQT010000036">
    <property type="protein sequence ID" value="MBD2279466.1"/>
    <property type="molecule type" value="Genomic_DNA"/>
</dbReference>
<gene>
    <name evidence="1" type="ORF">H6F99_14545</name>
</gene>
<dbReference type="RefSeq" id="WP_190383398.1">
    <property type="nucleotide sequence ID" value="NZ_JACJQT010000036.1"/>
</dbReference>